<comment type="function">
    <text evidence="9">Calcium-regulated protein that binds to the plus (or barbed) ends of actin monomers or filaments, preventing monomer exchange (end-blocking or capping). Can promote the assembly of monomers into filaments (nucleation) as well as sever existing filaments.</text>
</comment>
<evidence type="ECO:0000256" key="4">
    <source>
        <dbReference type="ARBA" id="ARBA00022490"/>
    </source>
</evidence>
<dbReference type="Proteomes" id="UP000762676">
    <property type="component" value="Unassembled WGS sequence"/>
</dbReference>
<evidence type="ECO:0000256" key="6">
    <source>
        <dbReference type="ARBA" id="ARBA00022837"/>
    </source>
</evidence>
<comment type="similarity">
    <text evidence="2">Belongs to the villin/gelsolin family.</text>
</comment>
<keyword evidence="5" id="KW-0677">Repeat</keyword>
<dbReference type="GO" id="GO:0005737">
    <property type="term" value="C:cytoplasm"/>
    <property type="evidence" value="ECO:0007669"/>
    <property type="project" value="TreeGrafter"/>
</dbReference>
<dbReference type="FunFam" id="3.40.20.10:FF:000043">
    <property type="entry name" value="macrophage-capping protein-like isoform X2"/>
    <property type="match status" value="1"/>
</dbReference>
<feature type="domain" description="Gelsolin-like" evidence="13">
    <location>
        <begin position="65"/>
        <end position="139"/>
    </location>
</feature>
<dbReference type="GO" id="GO:0051015">
    <property type="term" value="F:actin filament binding"/>
    <property type="evidence" value="ECO:0007669"/>
    <property type="project" value="InterPro"/>
</dbReference>
<dbReference type="InterPro" id="IPR007122">
    <property type="entry name" value="Villin/Gelsolin"/>
</dbReference>
<dbReference type="PRINTS" id="PR00597">
    <property type="entry name" value="GELSOLIN"/>
</dbReference>
<feature type="domain" description="Gelsolin-like" evidence="13">
    <location>
        <begin position="178"/>
        <end position="243"/>
    </location>
</feature>
<comment type="subunit">
    <text evidence="10">Interacts with actin monomers and filaments.</text>
</comment>
<dbReference type="SMART" id="SM00262">
    <property type="entry name" value="GEL"/>
    <property type="match status" value="2"/>
</dbReference>
<evidence type="ECO:0000256" key="11">
    <source>
        <dbReference type="ARBA" id="ARBA00083856"/>
    </source>
</evidence>
<keyword evidence="7" id="KW-0009">Actin-binding</keyword>
<dbReference type="Pfam" id="PF00626">
    <property type="entry name" value="Gelsolin"/>
    <property type="match status" value="2"/>
</dbReference>
<dbReference type="InterPro" id="IPR007123">
    <property type="entry name" value="Gelsolin-like_dom"/>
</dbReference>
<dbReference type="GO" id="GO:0015629">
    <property type="term" value="C:actin cytoskeleton"/>
    <property type="evidence" value="ECO:0007669"/>
    <property type="project" value="TreeGrafter"/>
</dbReference>
<evidence type="ECO:0000256" key="3">
    <source>
        <dbReference type="ARBA" id="ARBA00022467"/>
    </source>
</evidence>
<accession>A0AAV4GN06</accession>
<evidence type="ECO:0000313" key="14">
    <source>
        <dbReference type="EMBL" id="GFR87113.1"/>
    </source>
</evidence>
<dbReference type="Gene3D" id="3.40.20.10">
    <property type="entry name" value="Severin"/>
    <property type="match status" value="2"/>
</dbReference>
<evidence type="ECO:0000256" key="9">
    <source>
        <dbReference type="ARBA" id="ARBA00056258"/>
    </source>
</evidence>
<dbReference type="GO" id="GO:0051693">
    <property type="term" value="P:actin filament capping"/>
    <property type="evidence" value="ECO:0007669"/>
    <property type="project" value="UniProtKB-KW"/>
</dbReference>
<keyword evidence="12" id="KW-0472">Membrane</keyword>
<comment type="caution">
    <text evidence="14">The sequence shown here is derived from an EMBL/GenBank/DDBJ whole genome shotgun (WGS) entry which is preliminary data.</text>
</comment>
<dbReference type="PANTHER" id="PTHR11977:SF130">
    <property type="entry name" value="SEVERIN"/>
    <property type="match status" value="1"/>
</dbReference>
<organism evidence="14 15">
    <name type="scientific">Elysia marginata</name>
    <dbReference type="NCBI Taxonomy" id="1093978"/>
    <lineage>
        <taxon>Eukaryota</taxon>
        <taxon>Metazoa</taxon>
        <taxon>Spiralia</taxon>
        <taxon>Lophotrochozoa</taxon>
        <taxon>Mollusca</taxon>
        <taxon>Gastropoda</taxon>
        <taxon>Heterobranchia</taxon>
        <taxon>Euthyneura</taxon>
        <taxon>Panpulmonata</taxon>
        <taxon>Sacoglossa</taxon>
        <taxon>Placobranchoidea</taxon>
        <taxon>Plakobranchidae</taxon>
        <taxon>Elysia</taxon>
    </lineage>
</organism>
<evidence type="ECO:0000256" key="2">
    <source>
        <dbReference type="ARBA" id="ARBA00008418"/>
    </source>
</evidence>
<evidence type="ECO:0000256" key="7">
    <source>
        <dbReference type="ARBA" id="ARBA00023203"/>
    </source>
</evidence>
<sequence length="364" mass="40922">MAGLIKAKKYNWKDSNLALFGSDLERKVKKASAATEPAWDGAGKDVGIQIWRIEQFKVCHWPKEDYGKFYSGDSYIILKTYKEGTSEELKYDLHFWIGKESTQDEYGTAAYKTVELDTLLDDLPVQHREVEGHESERFLSYFKSITTMKGGAKTGFRHVEPEKYKPRLLHFCGQRRHVDVKEVPLCKSRINSGDVFILDLGRKIYQWNGSGSNKDERFKAAGYCQELESERCGRAETEVLEESRVDQQHAFFKALVDDDEDDDASEFTAKDTTTETYRLSDASGKMNFKLESKGSISQSQLDSKLKIDFSLEKDDKRTVSSSSSGSSSSSSSSSIIVVVVVVVVVVVIVVVVIVVVLVVVVVII</sequence>
<evidence type="ECO:0000259" key="13">
    <source>
        <dbReference type="Pfam" id="PF00626"/>
    </source>
</evidence>
<evidence type="ECO:0000313" key="15">
    <source>
        <dbReference type="Proteomes" id="UP000762676"/>
    </source>
</evidence>
<keyword evidence="12" id="KW-0812">Transmembrane</keyword>
<evidence type="ECO:0000256" key="5">
    <source>
        <dbReference type="ARBA" id="ARBA00022737"/>
    </source>
</evidence>
<dbReference type="EMBL" id="BMAT01005069">
    <property type="protein sequence ID" value="GFR87113.1"/>
    <property type="molecule type" value="Genomic_DNA"/>
</dbReference>
<evidence type="ECO:0000256" key="1">
    <source>
        <dbReference type="ARBA" id="ARBA00004245"/>
    </source>
</evidence>
<evidence type="ECO:0000256" key="10">
    <source>
        <dbReference type="ARBA" id="ARBA00063765"/>
    </source>
</evidence>
<dbReference type="PANTHER" id="PTHR11977">
    <property type="entry name" value="VILLIN"/>
    <property type="match status" value="1"/>
</dbReference>
<keyword evidence="8" id="KW-0206">Cytoskeleton</keyword>
<comment type="subcellular location">
    <subcellularLocation>
        <location evidence="1">Cytoplasm</location>
        <location evidence="1">Cytoskeleton</location>
    </subcellularLocation>
</comment>
<keyword evidence="12" id="KW-1133">Transmembrane helix</keyword>
<evidence type="ECO:0000256" key="12">
    <source>
        <dbReference type="SAM" id="Phobius"/>
    </source>
</evidence>
<keyword evidence="3" id="KW-0117">Actin capping</keyword>
<dbReference type="SUPFAM" id="SSF55753">
    <property type="entry name" value="Actin depolymerizing proteins"/>
    <property type="match status" value="2"/>
</dbReference>
<name>A0AAV4GN06_9GAST</name>
<dbReference type="CDD" id="cd11290">
    <property type="entry name" value="gelsolin_S1_like"/>
    <property type="match status" value="1"/>
</dbReference>
<feature type="transmembrane region" description="Helical" evidence="12">
    <location>
        <begin position="335"/>
        <end position="363"/>
    </location>
</feature>
<keyword evidence="4" id="KW-0963">Cytoplasm</keyword>
<evidence type="ECO:0000256" key="8">
    <source>
        <dbReference type="ARBA" id="ARBA00023212"/>
    </source>
</evidence>
<gene>
    <name evidence="14" type="ORF">ElyMa_002485200</name>
</gene>
<proteinExistence type="inferred from homology"/>
<keyword evidence="6" id="KW-0106">Calcium</keyword>
<dbReference type="CDD" id="cd11289">
    <property type="entry name" value="gelsolin_S2_like"/>
    <property type="match status" value="1"/>
</dbReference>
<keyword evidence="15" id="KW-1185">Reference proteome</keyword>
<dbReference type="GO" id="GO:0008154">
    <property type="term" value="P:actin polymerization or depolymerization"/>
    <property type="evidence" value="ECO:0007669"/>
    <property type="project" value="TreeGrafter"/>
</dbReference>
<protein>
    <recommendedName>
        <fullName evidence="11">Actin-modulator</fullName>
    </recommendedName>
</protein>
<dbReference type="AlphaFoldDB" id="A0AAV4GN06"/>
<reference evidence="14 15" key="1">
    <citation type="journal article" date="2021" name="Elife">
        <title>Chloroplast acquisition without the gene transfer in kleptoplastic sea slugs, Plakobranchus ocellatus.</title>
        <authorList>
            <person name="Maeda T."/>
            <person name="Takahashi S."/>
            <person name="Yoshida T."/>
            <person name="Shimamura S."/>
            <person name="Takaki Y."/>
            <person name="Nagai Y."/>
            <person name="Toyoda A."/>
            <person name="Suzuki Y."/>
            <person name="Arimoto A."/>
            <person name="Ishii H."/>
            <person name="Satoh N."/>
            <person name="Nishiyama T."/>
            <person name="Hasebe M."/>
            <person name="Maruyama T."/>
            <person name="Minagawa J."/>
            <person name="Obokata J."/>
            <person name="Shigenobu S."/>
        </authorList>
    </citation>
    <scope>NUCLEOTIDE SEQUENCE [LARGE SCALE GENOMIC DNA]</scope>
</reference>
<dbReference type="InterPro" id="IPR029006">
    <property type="entry name" value="ADF-H/Gelsolin-like_dom_sf"/>
</dbReference>